<dbReference type="STRING" id="1276227.SCHRY_v1c03380"/>
<keyword evidence="1" id="KW-0813">Transport</keyword>
<feature type="domain" description="ABC transporter" evidence="4">
    <location>
        <begin position="21"/>
        <end position="249"/>
    </location>
</feature>
<organism evidence="5 6">
    <name type="scientific">Spiroplasma chrysopicola DF-1</name>
    <dbReference type="NCBI Taxonomy" id="1276227"/>
    <lineage>
        <taxon>Bacteria</taxon>
        <taxon>Bacillati</taxon>
        <taxon>Mycoplasmatota</taxon>
        <taxon>Mollicutes</taxon>
        <taxon>Entomoplasmatales</taxon>
        <taxon>Spiroplasmataceae</taxon>
        <taxon>Spiroplasma</taxon>
    </lineage>
</organism>
<dbReference type="SMART" id="SM00382">
    <property type="entry name" value="AAA"/>
    <property type="match status" value="1"/>
</dbReference>
<dbReference type="AlphaFoldDB" id="R4U355"/>
<dbReference type="EMBL" id="CP005077">
    <property type="protein sequence ID" value="AGM24923.1"/>
    <property type="molecule type" value="Genomic_DNA"/>
</dbReference>
<reference evidence="5 6" key="1">
    <citation type="journal article" date="2013" name="Genome Biol. Evol.">
        <title>Complete genomes of two dipteran-associated spiroplasmas provided insights into the origin, dynamics, and impacts of viral invasion in spiroplasma.</title>
        <authorList>
            <person name="Ku C."/>
            <person name="Lo W.S."/>
            <person name="Chen L.L."/>
            <person name="Kuo C.H."/>
        </authorList>
    </citation>
    <scope>NUCLEOTIDE SEQUENCE [LARGE SCALE GENOMIC DNA]</scope>
    <source>
        <strain evidence="5 6">DF-1</strain>
    </source>
</reference>
<dbReference type="Proteomes" id="UP000013964">
    <property type="component" value="Chromosome"/>
</dbReference>
<dbReference type="RefSeq" id="WP_016338749.1">
    <property type="nucleotide sequence ID" value="NC_021280.1"/>
</dbReference>
<dbReference type="Gene3D" id="3.40.50.300">
    <property type="entry name" value="P-loop containing nucleotide triphosphate hydrolases"/>
    <property type="match status" value="1"/>
</dbReference>
<accession>R4U355</accession>
<dbReference type="GO" id="GO:0005524">
    <property type="term" value="F:ATP binding"/>
    <property type="evidence" value="ECO:0007669"/>
    <property type="project" value="UniProtKB-KW"/>
</dbReference>
<dbReference type="eggNOG" id="COG1131">
    <property type="taxonomic scope" value="Bacteria"/>
</dbReference>
<evidence type="ECO:0000313" key="6">
    <source>
        <dbReference type="Proteomes" id="UP000013964"/>
    </source>
</evidence>
<dbReference type="PROSITE" id="PS50893">
    <property type="entry name" value="ABC_TRANSPORTER_2"/>
    <property type="match status" value="1"/>
</dbReference>
<dbReference type="PANTHER" id="PTHR42939:SF1">
    <property type="entry name" value="ABC TRANSPORTER ATP-BINDING PROTEIN ALBC-RELATED"/>
    <property type="match status" value="1"/>
</dbReference>
<keyword evidence="6" id="KW-1185">Reference proteome</keyword>
<dbReference type="GO" id="GO:0016887">
    <property type="term" value="F:ATP hydrolysis activity"/>
    <property type="evidence" value="ECO:0007669"/>
    <property type="project" value="InterPro"/>
</dbReference>
<dbReference type="Pfam" id="PF00005">
    <property type="entry name" value="ABC_tran"/>
    <property type="match status" value="1"/>
</dbReference>
<dbReference type="InterPro" id="IPR003439">
    <property type="entry name" value="ABC_transporter-like_ATP-bd"/>
</dbReference>
<evidence type="ECO:0000259" key="4">
    <source>
        <dbReference type="PROSITE" id="PS50893"/>
    </source>
</evidence>
<dbReference type="KEGG" id="scr:SCHRY_v1c03380"/>
<dbReference type="InterPro" id="IPR017871">
    <property type="entry name" value="ABC_transporter-like_CS"/>
</dbReference>
<dbReference type="InterPro" id="IPR051782">
    <property type="entry name" value="ABC_Transporter_VariousFunc"/>
</dbReference>
<dbReference type="OrthoDB" id="9779029at2"/>
<dbReference type="PANTHER" id="PTHR42939">
    <property type="entry name" value="ABC TRANSPORTER ATP-BINDING PROTEIN ALBC-RELATED"/>
    <property type="match status" value="1"/>
</dbReference>
<proteinExistence type="predicted"/>
<dbReference type="InterPro" id="IPR003593">
    <property type="entry name" value="AAA+_ATPase"/>
</dbReference>
<keyword evidence="2" id="KW-0547">Nucleotide-binding</keyword>
<evidence type="ECO:0000256" key="1">
    <source>
        <dbReference type="ARBA" id="ARBA00022448"/>
    </source>
</evidence>
<sequence length="331" mass="37134">MMKALFKKKVNNINPNPTLAIEIKNFTKKFKKFTAVDNINISVKKGKIHGFIGPNGSGKTTTIKSLIGAIIATNGEFYINGLVATSVDAKKAIGYIPENARFPKHLKSLEYLAEMGYLRGIPYKEAKTKARKILVSLNLIKFKSKNPNTFSSGMKKKILLAQALMADPEVLILDEPAANLDPTARQELFNDLIKLRDQGKTILICSHILSELQDIADEITILNYGKIVYYGEVINASHNYFEFTVMEPEMLTKLGQEIKKLGYEIIHQFADSYVIKLNDTKNEIKRIAFAAFEQKIILIGIQPYFTNITKIYDDVVFSNNKNFGQASALVS</sequence>
<dbReference type="PROSITE" id="PS00211">
    <property type="entry name" value="ABC_TRANSPORTER_1"/>
    <property type="match status" value="1"/>
</dbReference>
<dbReference type="InterPro" id="IPR027417">
    <property type="entry name" value="P-loop_NTPase"/>
</dbReference>
<evidence type="ECO:0000313" key="5">
    <source>
        <dbReference type="EMBL" id="AGM24923.1"/>
    </source>
</evidence>
<name>R4U355_9MOLU</name>
<dbReference type="PATRIC" id="fig|1276227.3.peg.337"/>
<keyword evidence="3 5" id="KW-0067">ATP-binding</keyword>
<protein>
    <submittedName>
        <fullName evidence="5">ABC transporter ATP-binding protein</fullName>
    </submittedName>
</protein>
<evidence type="ECO:0000256" key="2">
    <source>
        <dbReference type="ARBA" id="ARBA00022741"/>
    </source>
</evidence>
<gene>
    <name evidence="5" type="primary">yhcH</name>
    <name evidence="5" type="ORF">SCHRY_v1c03380</name>
</gene>
<dbReference type="SUPFAM" id="SSF52540">
    <property type="entry name" value="P-loop containing nucleoside triphosphate hydrolases"/>
    <property type="match status" value="1"/>
</dbReference>
<dbReference type="CDD" id="cd03230">
    <property type="entry name" value="ABC_DR_subfamily_A"/>
    <property type="match status" value="1"/>
</dbReference>
<dbReference type="HOGENOM" id="CLU_000604_1_2_14"/>
<evidence type="ECO:0000256" key="3">
    <source>
        <dbReference type="ARBA" id="ARBA00022840"/>
    </source>
</evidence>